<dbReference type="PANTHER" id="PTHR30346:SF29">
    <property type="entry name" value="LYSR SUBSTRATE-BINDING"/>
    <property type="match status" value="1"/>
</dbReference>
<dbReference type="RefSeq" id="WP_095376857.1">
    <property type="nucleotide sequence ID" value="NZ_NCWY01000023.1"/>
</dbReference>
<evidence type="ECO:0000313" key="6">
    <source>
        <dbReference type="EMBL" id="PAK92670.1"/>
    </source>
</evidence>
<comment type="similarity">
    <text evidence="1">Belongs to the LysR transcriptional regulatory family.</text>
</comment>
<reference evidence="6 7" key="1">
    <citation type="submission" date="2017-04" db="EMBL/GenBank/DDBJ databases">
        <title>Kefir bacterial isolates.</title>
        <authorList>
            <person name="Kim Y."/>
            <person name="Blasche S."/>
            <person name="Patil K.R."/>
        </authorList>
    </citation>
    <scope>NUCLEOTIDE SEQUENCE [LARGE SCALE GENOMIC DNA]</scope>
    <source>
        <strain evidence="6 7">OG2</strain>
    </source>
</reference>
<dbReference type="InterPro" id="IPR036388">
    <property type="entry name" value="WH-like_DNA-bd_sf"/>
</dbReference>
<evidence type="ECO:0000256" key="4">
    <source>
        <dbReference type="ARBA" id="ARBA00023163"/>
    </source>
</evidence>
<feature type="domain" description="HTH lysR-type" evidence="5">
    <location>
        <begin position="1"/>
        <end position="58"/>
    </location>
</feature>
<dbReference type="EMBL" id="NCWY01000023">
    <property type="protein sequence ID" value="PAK92670.1"/>
    <property type="molecule type" value="Genomic_DNA"/>
</dbReference>
<name>A0A269Z510_9MICO</name>
<dbReference type="SUPFAM" id="SSF46785">
    <property type="entry name" value="Winged helix' DNA-binding domain"/>
    <property type="match status" value="1"/>
</dbReference>
<accession>A0A269Z510</accession>
<dbReference type="Gene3D" id="3.40.190.10">
    <property type="entry name" value="Periplasmic binding protein-like II"/>
    <property type="match status" value="2"/>
</dbReference>
<comment type="caution">
    <text evidence="6">The sequence shown here is derived from an EMBL/GenBank/DDBJ whole genome shotgun (WGS) entry which is preliminary data.</text>
</comment>
<dbReference type="AlphaFoldDB" id="A0A269Z510"/>
<dbReference type="Pfam" id="PF03466">
    <property type="entry name" value="LysR_substrate"/>
    <property type="match status" value="1"/>
</dbReference>
<gene>
    <name evidence="6" type="ORF">B8X04_16640</name>
</gene>
<evidence type="ECO:0000259" key="5">
    <source>
        <dbReference type="PROSITE" id="PS50931"/>
    </source>
</evidence>
<dbReference type="SUPFAM" id="SSF53850">
    <property type="entry name" value="Periplasmic binding protein-like II"/>
    <property type="match status" value="1"/>
</dbReference>
<organism evidence="6 7">
    <name type="scientific">Brevibacterium casei</name>
    <dbReference type="NCBI Taxonomy" id="33889"/>
    <lineage>
        <taxon>Bacteria</taxon>
        <taxon>Bacillati</taxon>
        <taxon>Actinomycetota</taxon>
        <taxon>Actinomycetes</taxon>
        <taxon>Micrococcales</taxon>
        <taxon>Brevibacteriaceae</taxon>
        <taxon>Brevibacterium</taxon>
    </lineage>
</organism>
<protein>
    <recommendedName>
        <fullName evidence="5">HTH lysR-type domain-containing protein</fullName>
    </recommendedName>
</protein>
<evidence type="ECO:0000313" key="7">
    <source>
        <dbReference type="Proteomes" id="UP000216867"/>
    </source>
</evidence>
<evidence type="ECO:0000256" key="1">
    <source>
        <dbReference type="ARBA" id="ARBA00009437"/>
    </source>
</evidence>
<evidence type="ECO:0000256" key="3">
    <source>
        <dbReference type="ARBA" id="ARBA00023125"/>
    </source>
</evidence>
<dbReference type="Proteomes" id="UP000216867">
    <property type="component" value="Unassembled WGS sequence"/>
</dbReference>
<dbReference type="GO" id="GO:0032993">
    <property type="term" value="C:protein-DNA complex"/>
    <property type="evidence" value="ECO:0007669"/>
    <property type="project" value="TreeGrafter"/>
</dbReference>
<dbReference type="Pfam" id="PF00126">
    <property type="entry name" value="HTH_1"/>
    <property type="match status" value="1"/>
</dbReference>
<dbReference type="PANTHER" id="PTHR30346">
    <property type="entry name" value="TRANSCRIPTIONAL DUAL REGULATOR HCAR-RELATED"/>
    <property type="match status" value="1"/>
</dbReference>
<evidence type="ECO:0000256" key="2">
    <source>
        <dbReference type="ARBA" id="ARBA00023015"/>
    </source>
</evidence>
<keyword evidence="4" id="KW-0804">Transcription</keyword>
<dbReference type="InterPro" id="IPR005119">
    <property type="entry name" value="LysR_subst-bd"/>
</dbReference>
<dbReference type="GO" id="GO:0003677">
    <property type="term" value="F:DNA binding"/>
    <property type="evidence" value="ECO:0007669"/>
    <property type="project" value="UniProtKB-KW"/>
</dbReference>
<sequence>MIDPRLRTLRAVREVGTVTGAAAALHVTPSTVSQHLKQLSRLVGAELVEPVGRNVRLTEAAEIVLSHASALDAEWERTLADLATLRADEGARLRISGIASAIVSLICPAVDRLRDIDPRIAVEIREDAIGDRFRMLADAETDIVVAVAGSHRVGAAEDRGGEAHDLLVDPLDILVGEAHPLADAISVGLSDLADETWIGAGDIRDQQVVFADLCAQAGFRPRVRHDALDWSAVAALVGHGHGIALFPRTASLPAGAAVSRIPVTWPDSPSIPHRLLRAHVRPGSAAHPVIAAGLDALREQGRLLAGPTPD</sequence>
<dbReference type="Gene3D" id="1.10.10.10">
    <property type="entry name" value="Winged helix-like DNA-binding domain superfamily/Winged helix DNA-binding domain"/>
    <property type="match status" value="1"/>
</dbReference>
<keyword evidence="2" id="KW-0805">Transcription regulation</keyword>
<dbReference type="InterPro" id="IPR036390">
    <property type="entry name" value="WH_DNA-bd_sf"/>
</dbReference>
<dbReference type="PROSITE" id="PS50931">
    <property type="entry name" value="HTH_LYSR"/>
    <property type="match status" value="1"/>
</dbReference>
<dbReference type="InterPro" id="IPR000847">
    <property type="entry name" value="LysR_HTH_N"/>
</dbReference>
<keyword evidence="3" id="KW-0238">DNA-binding</keyword>
<dbReference type="GO" id="GO:0003700">
    <property type="term" value="F:DNA-binding transcription factor activity"/>
    <property type="evidence" value="ECO:0007669"/>
    <property type="project" value="InterPro"/>
</dbReference>
<proteinExistence type="inferred from homology"/>